<feature type="region of interest" description="Disordered" evidence="1">
    <location>
        <begin position="1009"/>
        <end position="1033"/>
    </location>
</feature>
<comment type="caution">
    <text evidence="3">The sequence shown here is derived from an EMBL/GenBank/DDBJ whole genome shotgun (WGS) entry which is preliminary data.</text>
</comment>
<name>A0A4Z1NEY0_9PEZI</name>
<organism evidence="3 4">
    <name type="scientific">Venturia nashicola</name>
    <dbReference type="NCBI Taxonomy" id="86259"/>
    <lineage>
        <taxon>Eukaryota</taxon>
        <taxon>Fungi</taxon>
        <taxon>Dikarya</taxon>
        <taxon>Ascomycota</taxon>
        <taxon>Pezizomycotina</taxon>
        <taxon>Dothideomycetes</taxon>
        <taxon>Pleosporomycetidae</taxon>
        <taxon>Venturiales</taxon>
        <taxon>Venturiaceae</taxon>
        <taxon>Venturia</taxon>
    </lineage>
</organism>
<dbReference type="Gene3D" id="3.40.50.1820">
    <property type="entry name" value="alpha/beta hydrolase"/>
    <property type="match status" value="1"/>
</dbReference>
<dbReference type="STRING" id="86259.A0A4Z1NEY0"/>
<proteinExistence type="predicted"/>
<feature type="chain" id="PRO_5021234453" evidence="2">
    <location>
        <begin position="21"/>
        <end position="1380"/>
    </location>
</feature>
<dbReference type="SUPFAM" id="SSF53474">
    <property type="entry name" value="alpha/beta-Hydrolases"/>
    <property type="match status" value="1"/>
</dbReference>
<evidence type="ECO:0000256" key="2">
    <source>
        <dbReference type="SAM" id="SignalP"/>
    </source>
</evidence>
<sequence>MVPTLSLSLLAIILPISVFAQTAPLPEKGDDGEMGGIFGMGKGGLAGGLPKGVGIGGFPNGPEFPKPGPRTTNGGSGPYKAGYTTDPGLPKHTIFAPKVAPPAGVKLPVIVWGNGGCMASGTMFSDFLTEIASYGYLILANGNPAPNTTTTAPKGEGASPLAGLLSSVGSGMSKVQMLTDSIDWVAKGNAAGFGDIDLAHLSAAGQSCGGLEAYSTSYHDDRVKLTVLFNSGVIDPAKKYLLKELKAPVAFFLGGPLDVAYPNGESDYPLLPEGLPSVKVSLDSGHMGTYGSTGGGKFGKAAVAFFEWQFRGDVKAKAKFTEPASEGSLHFFSSPATLDAGEKPLVPKLIKLSQRHVRSPYGLRKHHARLRLKEVDSNIINQASPAEEQVNYGEGERGDLSDLANGLSSGSEVKIKRQKYDSLRQYAKGNFKFDQVDIAKRERPSPSVHLIRALQLVGKGHLMEPARADGRFDPTATWKSTWESEPIQDTSALDQAIERDTAISLQSVTAKFIRWQIEESRPRLEEEGEERFGTIGALESSKLVSKKSADRFIPPLSQEENDHIMREGFTTHDVLLWSTILTEKDSFHAAYSLATEAANLSGLEIQGTERPPLFVLNFTLRRRFIAADALRILQQYTMEYIQYRKSMHSEQPEELHNRRLGSLDLSPIFLLFIRLLRHARKVWPAAMVPITSIIIDHYLPSRRKIKATPSGRQFFTEQCNVALHLISLPTSLKTMDSAAYQQRAQFDLLRAMARLYLPATRLGHNAVTSVLLRLEKTPQERDWARLKAPSWPPFRRSQTRLDDFKGAEYGKSRAGRALDYMQQYGYPLKNIDRAMKVMSGFHVDGSPTIQTREIITGKAHGSAQMWAAMVTSTRTLPEAWACFLRCKEFGTKTHRLVYHAMFKKIIYDRLRLDSLWATGSYDSPCLSSDWFNDTESALPGDGRETLPAPEDPTDAIYIPSEPPSLASLFDQMLGDGIALTTPQLQFLMAHSPTFSFGLKVWAANTNGTPPLMKDESNSDRPFSEHPGPHEPPLRTDLPLLSATAITSFVGLLCKFPDADTSSLLRITNVKSFPIKTLPGTSKYWAVHTGHPFIHAYLLLKAYKTPSRRGWLHLLSALERAETMVSLSMDFSWKADASHPLIALVLSQHVVASLRESGLVIDSEMFKSLCKIAQNAAPAHYALKWDPGDQINRLRISRKFRNGLRLASVANYQSKACPQYLRNLFTNLVSGRDSTFKTKGLLKPWLRGSTSVSSPTHLAVPDLAILHAYVRALGLFGDFEGMYSLVKWMVGAKEDIAKGTARKLNGVNRLKKCIVAVRALLESPGRDVRMTIVEERDIEGASEELVALVKEQIEGVPEWGGWPSDEMVEQYFGKMDDEMEE</sequence>
<feature type="compositionally biased region" description="Basic and acidic residues" evidence="1">
    <location>
        <begin position="1012"/>
        <end position="1033"/>
    </location>
</feature>
<feature type="region of interest" description="Disordered" evidence="1">
    <location>
        <begin position="56"/>
        <end position="80"/>
    </location>
</feature>
<evidence type="ECO:0000256" key="1">
    <source>
        <dbReference type="SAM" id="MobiDB-lite"/>
    </source>
</evidence>
<dbReference type="PANTHER" id="PTHR33428:SF14">
    <property type="entry name" value="CARBOXYLESTERASE TYPE B DOMAIN-CONTAINING PROTEIN"/>
    <property type="match status" value="1"/>
</dbReference>
<accession>A0A4Z1NEY0</accession>
<dbReference type="PANTHER" id="PTHR33428">
    <property type="entry name" value="CHLOROPHYLLASE-2, CHLOROPLASTIC"/>
    <property type="match status" value="1"/>
</dbReference>
<dbReference type="EMBL" id="SNSC02000024">
    <property type="protein sequence ID" value="TID13985.1"/>
    <property type="molecule type" value="Genomic_DNA"/>
</dbReference>
<dbReference type="Proteomes" id="UP000298493">
    <property type="component" value="Unassembled WGS sequence"/>
</dbReference>
<keyword evidence="2" id="KW-0732">Signal</keyword>
<dbReference type="OrthoDB" id="410701at2759"/>
<protein>
    <submittedName>
        <fullName evidence="3">Uncharacterized protein</fullName>
    </submittedName>
</protein>
<evidence type="ECO:0000313" key="3">
    <source>
        <dbReference type="EMBL" id="TID13985.1"/>
    </source>
</evidence>
<feature type="signal peptide" evidence="2">
    <location>
        <begin position="1"/>
        <end position="20"/>
    </location>
</feature>
<evidence type="ECO:0000313" key="4">
    <source>
        <dbReference type="Proteomes" id="UP000298493"/>
    </source>
</evidence>
<keyword evidence="4" id="KW-1185">Reference proteome</keyword>
<gene>
    <name evidence="3" type="ORF">E6O75_ATG07217</name>
</gene>
<reference evidence="3 4" key="1">
    <citation type="submission" date="2019-04" db="EMBL/GenBank/DDBJ databases">
        <title>High contiguity whole genome sequence and gene annotation resource for two Venturia nashicola isolates.</title>
        <authorList>
            <person name="Prokchorchik M."/>
            <person name="Won K."/>
            <person name="Lee Y."/>
            <person name="Choi E.D."/>
            <person name="Segonzac C."/>
            <person name="Sohn K.H."/>
        </authorList>
    </citation>
    <scope>NUCLEOTIDE SEQUENCE [LARGE SCALE GENOMIC DNA]</scope>
    <source>
        <strain evidence="3 4">PRI2</strain>
    </source>
</reference>
<dbReference type="InterPro" id="IPR029058">
    <property type="entry name" value="AB_hydrolase_fold"/>
</dbReference>